<dbReference type="Proteomes" id="UP000075578">
    <property type="component" value="Unassembled WGS sequence"/>
</dbReference>
<name>A0A150IYL0_9EURY</name>
<dbReference type="SUPFAM" id="SSF50891">
    <property type="entry name" value="Cyclophilin-like"/>
    <property type="match status" value="1"/>
</dbReference>
<evidence type="ECO:0000259" key="1">
    <source>
        <dbReference type="Pfam" id="PF04126"/>
    </source>
</evidence>
<dbReference type="EMBL" id="LNGD01000091">
    <property type="protein sequence ID" value="KYC49928.1"/>
    <property type="molecule type" value="Genomic_DNA"/>
</dbReference>
<protein>
    <recommendedName>
        <fullName evidence="1">Cyclophilin TM1367-like domain-containing protein</fullName>
    </recommendedName>
</protein>
<dbReference type="Gene3D" id="2.40.100.20">
    <property type="match status" value="1"/>
</dbReference>
<accession>A0A150IYL0</accession>
<reference evidence="2 3" key="1">
    <citation type="journal article" date="2016" name="ISME J.">
        <title>Chasing the elusive Euryarchaeota class WSA2: genomes reveal a uniquely fastidious methyl-reducing methanogen.</title>
        <authorList>
            <person name="Nobu M.K."/>
            <person name="Narihiro T."/>
            <person name="Kuroda K."/>
            <person name="Mei R."/>
            <person name="Liu W.T."/>
        </authorList>
    </citation>
    <scope>NUCLEOTIDE SEQUENCE [LARGE SCALE GENOMIC DNA]</scope>
    <source>
        <strain evidence="2">U1lsi0528_Bin089</strain>
    </source>
</reference>
<evidence type="ECO:0000313" key="2">
    <source>
        <dbReference type="EMBL" id="KYC49928.1"/>
    </source>
</evidence>
<dbReference type="PIRSF" id="PIRSF006456">
    <property type="entry name" value="UCP006456"/>
    <property type="match status" value="1"/>
</dbReference>
<dbReference type="Pfam" id="PF04126">
    <property type="entry name" value="Cyclophil_like"/>
    <property type="match status" value="1"/>
</dbReference>
<organism evidence="2 3">
    <name type="scientific">Candidatus Methanofastidiosum methylothiophilum</name>
    <dbReference type="NCBI Taxonomy" id="1705564"/>
    <lineage>
        <taxon>Archaea</taxon>
        <taxon>Methanobacteriati</taxon>
        <taxon>Methanobacteriota</taxon>
        <taxon>Stenosarchaea group</taxon>
        <taxon>Candidatus Methanofastidiosia</taxon>
        <taxon>Candidatus Methanofastidiosales</taxon>
        <taxon>Candidatus Methanofastidiosaceae</taxon>
        <taxon>Candidatus Methanofastidiosum</taxon>
    </lineage>
</organism>
<dbReference type="InterPro" id="IPR007256">
    <property type="entry name" value="TM1367-like"/>
</dbReference>
<comment type="caution">
    <text evidence="2">The sequence shown here is derived from an EMBL/GenBank/DDBJ whole genome shotgun (WGS) entry which is preliminary data.</text>
</comment>
<feature type="domain" description="Cyclophilin TM1367-like" evidence="1">
    <location>
        <begin position="1"/>
        <end position="119"/>
    </location>
</feature>
<sequence length="121" mass="13761">MQIKIKTDKFEFKAILEETNTAKAIYEALPFKCKGYRWGGEIYFSVPIHLDYENPKEIVKKGDLAFWPQGDAFCIFFGKTPASLENEIRPASAVNIFGRIDGPLENLNLVKDGETITVERD</sequence>
<dbReference type="InterPro" id="IPR029000">
    <property type="entry name" value="Cyclophilin-like_dom_sf"/>
</dbReference>
<dbReference type="InterPro" id="IPR025658">
    <property type="entry name" value="Cyclophilin_TM1367"/>
</dbReference>
<proteinExistence type="predicted"/>
<dbReference type="AlphaFoldDB" id="A0A150IYL0"/>
<evidence type="ECO:0000313" key="3">
    <source>
        <dbReference type="Proteomes" id="UP000075578"/>
    </source>
</evidence>
<gene>
    <name evidence="2" type="ORF">AMQ74_01341</name>
</gene>